<protein>
    <submittedName>
        <fullName evidence="1">Uncharacterized protein</fullName>
    </submittedName>
</protein>
<name>A0A0C3AKY6_9AGAM</name>
<dbReference type="AlphaFoldDB" id="A0A0C3AKY6"/>
<sequence length="101" mass="11362">DPFYSHEHILHLCTKFTHLSAFPKLLPSSSGSIVKVLSFITYSLHWTCFPTAWEASDHCLFVSTFMLASEVICNDTYSNKLWSIIAQGVYRKVVVCTGSSL</sequence>
<dbReference type="EMBL" id="KN822021">
    <property type="protein sequence ID" value="KIM65587.1"/>
    <property type="molecule type" value="Genomic_DNA"/>
</dbReference>
<feature type="non-terminal residue" evidence="1">
    <location>
        <position position="1"/>
    </location>
</feature>
<organism evidence="1 2">
    <name type="scientific">Scleroderma citrinum Foug A</name>
    <dbReference type="NCBI Taxonomy" id="1036808"/>
    <lineage>
        <taxon>Eukaryota</taxon>
        <taxon>Fungi</taxon>
        <taxon>Dikarya</taxon>
        <taxon>Basidiomycota</taxon>
        <taxon>Agaricomycotina</taxon>
        <taxon>Agaricomycetes</taxon>
        <taxon>Agaricomycetidae</taxon>
        <taxon>Boletales</taxon>
        <taxon>Sclerodermatineae</taxon>
        <taxon>Sclerodermataceae</taxon>
        <taxon>Scleroderma</taxon>
    </lineage>
</organism>
<accession>A0A0C3AKY6</accession>
<proteinExistence type="predicted"/>
<dbReference type="OrthoDB" id="244495at2759"/>
<evidence type="ECO:0000313" key="1">
    <source>
        <dbReference type="EMBL" id="KIM65587.1"/>
    </source>
</evidence>
<keyword evidence="2" id="KW-1185">Reference proteome</keyword>
<dbReference type="STRING" id="1036808.A0A0C3AKY6"/>
<gene>
    <name evidence="1" type="ORF">SCLCIDRAFT_112325</name>
</gene>
<dbReference type="Proteomes" id="UP000053989">
    <property type="component" value="Unassembled WGS sequence"/>
</dbReference>
<reference evidence="1 2" key="1">
    <citation type="submission" date="2014-04" db="EMBL/GenBank/DDBJ databases">
        <authorList>
            <consortium name="DOE Joint Genome Institute"/>
            <person name="Kuo A."/>
            <person name="Kohler A."/>
            <person name="Nagy L.G."/>
            <person name="Floudas D."/>
            <person name="Copeland A."/>
            <person name="Barry K.W."/>
            <person name="Cichocki N."/>
            <person name="Veneault-Fourrey C."/>
            <person name="LaButti K."/>
            <person name="Lindquist E.A."/>
            <person name="Lipzen A."/>
            <person name="Lundell T."/>
            <person name="Morin E."/>
            <person name="Murat C."/>
            <person name="Sun H."/>
            <person name="Tunlid A."/>
            <person name="Henrissat B."/>
            <person name="Grigoriev I.V."/>
            <person name="Hibbett D.S."/>
            <person name="Martin F."/>
            <person name="Nordberg H.P."/>
            <person name="Cantor M.N."/>
            <person name="Hua S.X."/>
        </authorList>
    </citation>
    <scope>NUCLEOTIDE SEQUENCE [LARGE SCALE GENOMIC DNA]</scope>
    <source>
        <strain evidence="1 2">Foug A</strain>
    </source>
</reference>
<dbReference type="InParanoid" id="A0A0C3AKY6"/>
<reference evidence="2" key="2">
    <citation type="submission" date="2015-01" db="EMBL/GenBank/DDBJ databases">
        <title>Evolutionary Origins and Diversification of the Mycorrhizal Mutualists.</title>
        <authorList>
            <consortium name="DOE Joint Genome Institute"/>
            <consortium name="Mycorrhizal Genomics Consortium"/>
            <person name="Kohler A."/>
            <person name="Kuo A."/>
            <person name="Nagy L.G."/>
            <person name="Floudas D."/>
            <person name="Copeland A."/>
            <person name="Barry K.W."/>
            <person name="Cichocki N."/>
            <person name="Veneault-Fourrey C."/>
            <person name="LaButti K."/>
            <person name="Lindquist E.A."/>
            <person name="Lipzen A."/>
            <person name="Lundell T."/>
            <person name="Morin E."/>
            <person name="Murat C."/>
            <person name="Riley R."/>
            <person name="Ohm R."/>
            <person name="Sun H."/>
            <person name="Tunlid A."/>
            <person name="Henrissat B."/>
            <person name="Grigoriev I.V."/>
            <person name="Hibbett D.S."/>
            <person name="Martin F."/>
        </authorList>
    </citation>
    <scope>NUCLEOTIDE SEQUENCE [LARGE SCALE GENOMIC DNA]</scope>
    <source>
        <strain evidence="2">Foug A</strain>
    </source>
</reference>
<dbReference type="HOGENOM" id="CLU_084824_1_0_1"/>
<evidence type="ECO:0000313" key="2">
    <source>
        <dbReference type="Proteomes" id="UP000053989"/>
    </source>
</evidence>